<gene>
    <name evidence="3" type="ORF">ACFQJ9_17180</name>
</gene>
<accession>A0ABD5Z7K1</accession>
<dbReference type="EMBL" id="JBHTAR010000011">
    <property type="protein sequence ID" value="MFC7201119.1"/>
    <property type="molecule type" value="Genomic_DNA"/>
</dbReference>
<evidence type="ECO:0000313" key="3">
    <source>
        <dbReference type="EMBL" id="MFC7201119.1"/>
    </source>
</evidence>
<dbReference type="RefSeq" id="WP_279527878.1">
    <property type="nucleotide sequence ID" value="NZ_CP122312.1"/>
</dbReference>
<proteinExistence type="predicted"/>
<evidence type="ECO:0000259" key="2">
    <source>
        <dbReference type="Pfam" id="PF19099"/>
    </source>
</evidence>
<evidence type="ECO:0000256" key="1">
    <source>
        <dbReference type="SAM" id="MobiDB-lite"/>
    </source>
</evidence>
<keyword evidence="4" id="KW-1185">Reference proteome</keyword>
<evidence type="ECO:0000313" key="4">
    <source>
        <dbReference type="Proteomes" id="UP001596447"/>
    </source>
</evidence>
<reference evidence="3 4" key="1">
    <citation type="journal article" date="2019" name="Int. J. Syst. Evol. Microbiol.">
        <title>The Global Catalogue of Microorganisms (GCM) 10K type strain sequencing project: providing services to taxonomists for standard genome sequencing and annotation.</title>
        <authorList>
            <consortium name="The Broad Institute Genomics Platform"/>
            <consortium name="The Broad Institute Genome Sequencing Center for Infectious Disease"/>
            <person name="Wu L."/>
            <person name="Ma J."/>
        </authorList>
    </citation>
    <scope>NUCLEOTIDE SEQUENCE [LARGE SCALE GENOMIC DNA]</scope>
    <source>
        <strain evidence="3 4">XZGYJ-43</strain>
    </source>
</reference>
<feature type="region of interest" description="Disordered" evidence="1">
    <location>
        <begin position="1"/>
        <end position="41"/>
    </location>
</feature>
<dbReference type="Proteomes" id="UP001596447">
    <property type="component" value="Unassembled WGS sequence"/>
</dbReference>
<protein>
    <submittedName>
        <fullName evidence="3">DUF5786 family protein</fullName>
    </submittedName>
</protein>
<feature type="domain" description="DUF5786" evidence="2">
    <location>
        <begin position="4"/>
        <end position="55"/>
    </location>
</feature>
<name>A0ABD5Z7K1_9EURY</name>
<dbReference type="AlphaFoldDB" id="A0ABD5Z7K1"/>
<feature type="compositionally biased region" description="Acidic residues" evidence="1">
    <location>
        <begin position="1"/>
        <end position="10"/>
    </location>
</feature>
<organism evidence="3 4">
    <name type="scientific">Halospeciosus flavus</name>
    <dbReference type="NCBI Taxonomy" id="3032283"/>
    <lineage>
        <taxon>Archaea</taxon>
        <taxon>Methanobacteriati</taxon>
        <taxon>Methanobacteriota</taxon>
        <taxon>Stenosarchaea group</taxon>
        <taxon>Halobacteria</taxon>
        <taxon>Halobacteriales</taxon>
        <taxon>Halobacteriaceae</taxon>
        <taxon>Halospeciosus</taxon>
    </lineage>
</organism>
<dbReference type="Pfam" id="PF19099">
    <property type="entry name" value="DUF5786"/>
    <property type="match status" value="1"/>
</dbReference>
<dbReference type="InterPro" id="IPR043902">
    <property type="entry name" value="DUF5786"/>
</dbReference>
<sequence length="57" mass="6722">MSIGSYDEDEHERRERKNSSVDISEDDTRTHYEGKVEFDSGDSAEQLLDQFRKIKKN</sequence>
<comment type="caution">
    <text evidence="3">The sequence shown here is derived from an EMBL/GenBank/DDBJ whole genome shotgun (WGS) entry which is preliminary data.</text>
</comment>
<feature type="compositionally biased region" description="Basic and acidic residues" evidence="1">
    <location>
        <begin position="26"/>
        <end position="38"/>
    </location>
</feature>